<dbReference type="Proteomes" id="UP000748308">
    <property type="component" value="Unassembled WGS sequence"/>
</dbReference>
<accession>A0A937X7A0</accession>
<gene>
    <name evidence="2" type="ORF">FJY75_03945</name>
</gene>
<evidence type="ECO:0000313" key="3">
    <source>
        <dbReference type="Proteomes" id="UP000748308"/>
    </source>
</evidence>
<sequence>MLRVLGRWLMVFVERLAGRQRRAAADWLRIRGAIWYVRGVGKARGAAVALAVAAGCLLLGAAGFLLLHVGLFLWLPVAPPVKGLILAGLGLAYLFVAMLVLRNSLSERTWLRASGADELIARVTRRGERDRLF</sequence>
<dbReference type="AlphaFoldDB" id="A0A937X7A0"/>
<feature type="transmembrane region" description="Helical" evidence="1">
    <location>
        <begin position="81"/>
        <end position="101"/>
    </location>
</feature>
<evidence type="ECO:0000313" key="2">
    <source>
        <dbReference type="EMBL" id="MBM3316986.1"/>
    </source>
</evidence>
<feature type="transmembrane region" description="Helical" evidence="1">
    <location>
        <begin position="48"/>
        <end position="75"/>
    </location>
</feature>
<keyword evidence="1" id="KW-1133">Transmembrane helix</keyword>
<protein>
    <submittedName>
        <fullName evidence="2">Uncharacterized protein</fullName>
    </submittedName>
</protein>
<organism evidence="2 3">
    <name type="scientific">Eiseniibacteriota bacterium</name>
    <dbReference type="NCBI Taxonomy" id="2212470"/>
    <lineage>
        <taxon>Bacteria</taxon>
        <taxon>Candidatus Eiseniibacteriota</taxon>
    </lineage>
</organism>
<comment type="caution">
    <text evidence="2">The sequence shown here is derived from an EMBL/GenBank/DDBJ whole genome shotgun (WGS) entry which is preliminary data.</text>
</comment>
<evidence type="ECO:0000256" key="1">
    <source>
        <dbReference type="SAM" id="Phobius"/>
    </source>
</evidence>
<keyword evidence="1" id="KW-0812">Transmembrane</keyword>
<keyword evidence="1" id="KW-0472">Membrane</keyword>
<reference evidence="2" key="1">
    <citation type="submission" date="2019-03" db="EMBL/GenBank/DDBJ databases">
        <title>Lake Tanganyika Metagenome-Assembled Genomes (MAGs).</title>
        <authorList>
            <person name="Tran P."/>
        </authorList>
    </citation>
    <scope>NUCLEOTIDE SEQUENCE</scope>
    <source>
        <strain evidence="2">M_DeepCast_400m_m2_100</strain>
    </source>
</reference>
<name>A0A937X7A0_UNCEI</name>
<proteinExistence type="predicted"/>
<dbReference type="EMBL" id="VGIY01000062">
    <property type="protein sequence ID" value="MBM3316986.1"/>
    <property type="molecule type" value="Genomic_DNA"/>
</dbReference>